<evidence type="ECO:0000313" key="3">
    <source>
        <dbReference type="Proteomes" id="UP000184330"/>
    </source>
</evidence>
<dbReference type="PANTHER" id="PTHR24148:SF64">
    <property type="entry name" value="HETEROKARYON INCOMPATIBILITY DOMAIN-CONTAINING PROTEIN"/>
    <property type="match status" value="1"/>
</dbReference>
<evidence type="ECO:0000313" key="2">
    <source>
        <dbReference type="EMBL" id="CZR65443.1"/>
    </source>
</evidence>
<feature type="domain" description="Heterokaryon incompatibility" evidence="1">
    <location>
        <begin position="155"/>
        <end position="327"/>
    </location>
</feature>
<name>A0A1L7XKB1_9HELO</name>
<protein>
    <recommendedName>
        <fullName evidence="1">Heterokaryon incompatibility domain-containing protein</fullName>
    </recommendedName>
</protein>
<organism evidence="2 3">
    <name type="scientific">Phialocephala subalpina</name>
    <dbReference type="NCBI Taxonomy" id="576137"/>
    <lineage>
        <taxon>Eukaryota</taxon>
        <taxon>Fungi</taxon>
        <taxon>Dikarya</taxon>
        <taxon>Ascomycota</taxon>
        <taxon>Pezizomycotina</taxon>
        <taxon>Leotiomycetes</taxon>
        <taxon>Helotiales</taxon>
        <taxon>Mollisiaceae</taxon>
        <taxon>Phialocephala</taxon>
        <taxon>Phialocephala fortinii species complex</taxon>
    </lineage>
</organism>
<dbReference type="OrthoDB" id="3548654at2759"/>
<dbReference type="InterPro" id="IPR010730">
    <property type="entry name" value="HET"/>
</dbReference>
<accession>A0A1L7XKB1</accession>
<proteinExistence type="predicted"/>
<gene>
    <name evidence="2" type="ORF">PAC_15343</name>
</gene>
<sequence length="727" mass="83003">MENLPEPDRPQPTSTLTIPPLTMKTSLGPSFPSAVTNLVTWFLENEGGFDESNLKIAVEEILTENGNMSDNALQNAIRERYAQKIYAVQQTPSIMLNPLDVDPRNSRYVKRYKFVPLTGASEIRLFKFSKFVTLGDQVHISCTIEHAHLDDKPNYTAISYVWGSLDDIMSVMIEDDKFLMVTRNLVEVLFRFSGANTPTDTGNTTHLLWTDQLCINQYDAEERGKQVALMRRIYTQAQKTKLWLGEDDDTSKQAFSLVRCFEDIEFSSSQAAMLMLTGLDADDIRERFFAAFPQAVGQIPPKSDPRWKVLFSFLDRPWFSRLWVFQEAILSANEATCSVVVGQMTCDFFHLYLARSLLFVDWEVESLPSGFQMVKHLMLFYLYRNLGILPPISFTVWQIGGCLRSQDPRDRIYGLLGVQDPERDIKLPIDYQKPVENVYIEFTRRCIEKDRSLRVLEFIKESPTKSILGLPSWVPDWSAEAITMPLEGSNLGHQRFSKFKASADRQHIDDQSGRAEDILAVKGKIIDQVVTEIEHDFQIGTPSQIEQYFSINFRVRIWVMFLEHGIERGLLNSATAEQLQAAVIRAITVDGYNDWLATQEFSEDYSRISDDEAIAIYHELEQLRELSVNGLPHDGSNRDLHRKIWVNTEICKGRRLAVLQKHWIMLGPAQAKKGDFIGIIHGSSIPWVLRPKGMGTYEVVGQCFVDGVMYGEAVDWTEDDAETLVLI</sequence>
<dbReference type="InterPro" id="IPR052895">
    <property type="entry name" value="HetReg/Transcr_Mod"/>
</dbReference>
<dbReference type="AlphaFoldDB" id="A0A1L7XKB1"/>
<reference evidence="2 3" key="1">
    <citation type="submission" date="2016-03" db="EMBL/GenBank/DDBJ databases">
        <authorList>
            <person name="Ploux O."/>
        </authorList>
    </citation>
    <scope>NUCLEOTIDE SEQUENCE [LARGE SCALE GENOMIC DNA]</scope>
    <source>
        <strain evidence="2 3">UAMH 11012</strain>
    </source>
</reference>
<dbReference type="PANTHER" id="PTHR24148">
    <property type="entry name" value="ANKYRIN REPEAT DOMAIN-CONTAINING PROTEIN 39 HOMOLOG-RELATED"/>
    <property type="match status" value="1"/>
</dbReference>
<dbReference type="EMBL" id="FJOG01000031">
    <property type="protein sequence ID" value="CZR65443.1"/>
    <property type="molecule type" value="Genomic_DNA"/>
</dbReference>
<dbReference type="Pfam" id="PF06985">
    <property type="entry name" value="HET"/>
    <property type="match status" value="1"/>
</dbReference>
<evidence type="ECO:0000259" key="1">
    <source>
        <dbReference type="Pfam" id="PF06985"/>
    </source>
</evidence>
<dbReference type="Pfam" id="PF26639">
    <property type="entry name" value="Het-6_barrel"/>
    <property type="match status" value="1"/>
</dbReference>
<dbReference type="Proteomes" id="UP000184330">
    <property type="component" value="Unassembled WGS sequence"/>
</dbReference>
<keyword evidence="3" id="KW-1185">Reference proteome</keyword>